<gene>
    <name evidence="5" type="ORF">DEO72_LG8g1410</name>
</gene>
<evidence type="ECO:0000256" key="4">
    <source>
        <dbReference type="RuleBase" id="RU363099"/>
    </source>
</evidence>
<reference evidence="5 6" key="1">
    <citation type="submission" date="2019-04" db="EMBL/GenBank/DDBJ databases">
        <title>An improved genome assembly and genetic linkage map for asparagus bean, Vigna unguiculata ssp. sesquipedialis.</title>
        <authorList>
            <person name="Xia Q."/>
            <person name="Zhang R."/>
            <person name="Dong Y."/>
        </authorList>
    </citation>
    <scope>NUCLEOTIDE SEQUENCE [LARGE SCALE GENOMIC DNA]</scope>
    <source>
        <tissue evidence="5">Leaf</tissue>
    </source>
</reference>
<proteinExistence type="inferred from homology"/>
<dbReference type="InterPro" id="IPR004265">
    <property type="entry name" value="Dirigent"/>
</dbReference>
<comment type="subunit">
    <text evidence="2 4">Homodimer.</text>
</comment>
<feature type="chain" id="PRO_5019881807" description="Dirigent protein" evidence="4">
    <location>
        <begin position="23"/>
        <end position="191"/>
    </location>
</feature>
<name>A0A4D6MPL1_VIGUN</name>
<evidence type="ECO:0000313" key="6">
    <source>
        <dbReference type="Proteomes" id="UP000501690"/>
    </source>
</evidence>
<evidence type="ECO:0000256" key="2">
    <source>
        <dbReference type="ARBA" id="ARBA00011738"/>
    </source>
</evidence>
<dbReference type="GO" id="GO:0048046">
    <property type="term" value="C:apoplast"/>
    <property type="evidence" value="ECO:0007669"/>
    <property type="project" value="UniProtKB-SubCell"/>
</dbReference>
<evidence type="ECO:0000256" key="1">
    <source>
        <dbReference type="ARBA" id="ARBA00010746"/>
    </source>
</evidence>
<keyword evidence="4" id="KW-0052">Apoplast</keyword>
<sequence>MATQFLILTLLIFCSTLTFTTAQDTDTGFVGSPDPKTLGLKKKKSFSHFRFYFHERFSGSNPTSVFVVPPVPKFNSTTSFGTVGVLDTTLTVGPEPTSKVVGRIEGLVAATSQRVFTLSVILNFVLTEGKYNGSTITLLGRNSIAQKIREIPVIGGTGLFRFATGYAETNTIFLDPKTTDTIEYNIYVSHY</sequence>
<organism evidence="5 6">
    <name type="scientific">Vigna unguiculata</name>
    <name type="common">Cowpea</name>
    <dbReference type="NCBI Taxonomy" id="3917"/>
    <lineage>
        <taxon>Eukaryota</taxon>
        <taxon>Viridiplantae</taxon>
        <taxon>Streptophyta</taxon>
        <taxon>Embryophyta</taxon>
        <taxon>Tracheophyta</taxon>
        <taxon>Spermatophyta</taxon>
        <taxon>Magnoliopsida</taxon>
        <taxon>eudicotyledons</taxon>
        <taxon>Gunneridae</taxon>
        <taxon>Pentapetalae</taxon>
        <taxon>rosids</taxon>
        <taxon>fabids</taxon>
        <taxon>Fabales</taxon>
        <taxon>Fabaceae</taxon>
        <taxon>Papilionoideae</taxon>
        <taxon>50 kb inversion clade</taxon>
        <taxon>NPAAA clade</taxon>
        <taxon>indigoferoid/millettioid clade</taxon>
        <taxon>Phaseoleae</taxon>
        <taxon>Vigna</taxon>
    </lineage>
</organism>
<dbReference type="GO" id="GO:0009699">
    <property type="term" value="P:phenylpropanoid biosynthetic process"/>
    <property type="evidence" value="ECO:0007669"/>
    <property type="project" value="UniProtKB-ARBA"/>
</dbReference>
<feature type="signal peptide" evidence="4">
    <location>
        <begin position="1"/>
        <end position="22"/>
    </location>
</feature>
<comment type="function">
    <text evidence="4">Dirigent proteins impart stereoselectivity on the phenoxy radical-coupling reaction, yielding optically active lignans from two molecules of coniferyl alcohol in the biosynthesis of lignans, flavonolignans, and alkaloids and thus plays a central role in plant secondary metabolism.</text>
</comment>
<dbReference type="Gene3D" id="2.40.480.10">
    <property type="entry name" value="Allene oxide cyclase-like"/>
    <property type="match status" value="1"/>
</dbReference>
<comment type="similarity">
    <text evidence="1 4">Belongs to the plant dirigent protein family.</text>
</comment>
<dbReference type="Proteomes" id="UP000501690">
    <property type="component" value="Linkage Group LG8"/>
</dbReference>
<dbReference type="AlphaFoldDB" id="A0A4D6MPL1"/>
<dbReference type="EMBL" id="CP039352">
    <property type="protein sequence ID" value="QCE03386.1"/>
    <property type="molecule type" value="Genomic_DNA"/>
</dbReference>
<accession>A0A4D6MPL1</accession>
<dbReference type="PANTHER" id="PTHR21495">
    <property type="entry name" value="NUCLEOPORIN-RELATED"/>
    <property type="match status" value="1"/>
</dbReference>
<dbReference type="InterPro" id="IPR044859">
    <property type="entry name" value="Allene_oxi_cyc_Dirigent"/>
</dbReference>
<keyword evidence="3 4" id="KW-0964">Secreted</keyword>
<protein>
    <recommendedName>
        <fullName evidence="4">Dirigent protein</fullName>
    </recommendedName>
</protein>
<dbReference type="Pfam" id="PF03018">
    <property type="entry name" value="Dirigent"/>
    <property type="match status" value="1"/>
</dbReference>
<keyword evidence="6" id="KW-1185">Reference proteome</keyword>
<keyword evidence="4" id="KW-0732">Signal</keyword>
<evidence type="ECO:0000256" key="3">
    <source>
        <dbReference type="ARBA" id="ARBA00022525"/>
    </source>
</evidence>
<comment type="subcellular location">
    <subcellularLocation>
        <location evidence="4">Secreted</location>
        <location evidence="4">Extracellular space</location>
        <location evidence="4">Apoplast</location>
    </subcellularLocation>
</comment>
<evidence type="ECO:0000313" key="5">
    <source>
        <dbReference type="EMBL" id="QCE03386.1"/>
    </source>
</evidence>